<dbReference type="SUPFAM" id="SSF50249">
    <property type="entry name" value="Nucleic acid-binding proteins"/>
    <property type="match status" value="1"/>
</dbReference>
<protein>
    <recommendedName>
        <fullName evidence="1">CSD domain-containing protein</fullName>
    </recommendedName>
</protein>
<evidence type="ECO:0000313" key="2">
    <source>
        <dbReference type="EMBL" id="ORE89536.1"/>
    </source>
</evidence>
<dbReference type="InterPro" id="IPR012340">
    <property type="entry name" value="NA-bd_OB-fold"/>
</dbReference>
<evidence type="ECO:0000259" key="1">
    <source>
        <dbReference type="Pfam" id="PF00313"/>
    </source>
</evidence>
<gene>
    <name evidence="2" type="ORF">ATO7_06635</name>
</gene>
<dbReference type="Proteomes" id="UP000192342">
    <property type="component" value="Unassembled WGS sequence"/>
</dbReference>
<reference evidence="2 3" key="1">
    <citation type="submission" date="2013-04" db="EMBL/GenBank/DDBJ databases">
        <title>Oceanococcus atlanticus 22II-S10r2 Genome Sequencing.</title>
        <authorList>
            <person name="Lai Q."/>
            <person name="Li G."/>
            <person name="Shao Z."/>
        </authorList>
    </citation>
    <scope>NUCLEOTIDE SEQUENCE [LARGE SCALE GENOMIC DNA]</scope>
    <source>
        <strain evidence="2 3">22II-S10r2</strain>
    </source>
</reference>
<dbReference type="OrthoDB" id="72963at2"/>
<dbReference type="GO" id="GO:0003676">
    <property type="term" value="F:nucleic acid binding"/>
    <property type="evidence" value="ECO:0007669"/>
    <property type="project" value="InterPro"/>
</dbReference>
<dbReference type="RefSeq" id="WP_083560730.1">
    <property type="nucleotide sequence ID" value="NZ_AQQV01000001.1"/>
</dbReference>
<keyword evidence="3" id="KW-1185">Reference proteome</keyword>
<dbReference type="STRING" id="1317117.ATO7_06635"/>
<dbReference type="AlphaFoldDB" id="A0A1Y1SIR4"/>
<name>A0A1Y1SIR4_9GAMM</name>
<dbReference type="Gene3D" id="2.40.50.140">
    <property type="entry name" value="Nucleic acid-binding proteins"/>
    <property type="match status" value="1"/>
</dbReference>
<feature type="domain" description="CSD" evidence="1">
    <location>
        <begin position="7"/>
        <end position="66"/>
    </location>
</feature>
<proteinExistence type="predicted"/>
<dbReference type="InterPro" id="IPR002059">
    <property type="entry name" value="CSP_DNA-bd"/>
</dbReference>
<organism evidence="2 3">
    <name type="scientific">Oceanococcus atlanticus</name>
    <dbReference type="NCBI Taxonomy" id="1317117"/>
    <lineage>
        <taxon>Bacteria</taxon>
        <taxon>Pseudomonadati</taxon>
        <taxon>Pseudomonadota</taxon>
        <taxon>Gammaproteobacteria</taxon>
        <taxon>Chromatiales</taxon>
        <taxon>Oceanococcaceae</taxon>
        <taxon>Oceanococcus</taxon>
    </lineage>
</organism>
<comment type="caution">
    <text evidence="2">The sequence shown here is derived from an EMBL/GenBank/DDBJ whole genome shotgun (WGS) entry which is preliminary data.</text>
</comment>
<evidence type="ECO:0000313" key="3">
    <source>
        <dbReference type="Proteomes" id="UP000192342"/>
    </source>
</evidence>
<dbReference type="EMBL" id="AQQV01000001">
    <property type="protein sequence ID" value="ORE89536.1"/>
    <property type="molecule type" value="Genomic_DNA"/>
</dbReference>
<accession>A0A1Y1SIR4</accession>
<dbReference type="Pfam" id="PF00313">
    <property type="entry name" value="CSD"/>
    <property type="match status" value="1"/>
</dbReference>
<sequence length="68" mass="8023">MTSRECHGRVLEYDAQRGYGRIQDDHGVTYFVHYRDIIEDDAVKIGEDVCFEATLHRKGNIARQVRRR</sequence>